<evidence type="ECO:0000256" key="1">
    <source>
        <dbReference type="SAM" id="MobiDB-lite"/>
    </source>
</evidence>
<feature type="non-terminal residue" evidence="3">
    <location>
        <position position="121"/>
    </location>
</feature>
<protein>
    <submittedName>
        <fullName evidence="3">Uncharacterized protein</fullName>
    </submittedName>
</protein>
<keyword evidence="2" id="KW-0472">Membrane</keyword>
<reference evidence="4" key="1">
    <citation type="journal article" date="2019" name="Int. J. Syst. Evol. Microbiol.">
        <title>The Global Catalogue of Microorganisms (GCM) 10K type strain sequencing project: providing services to taxonomists for standard genome sequencing and annotation.</title>
        <authorList>
            <consortium name="The Broad Institute Genomics Platform"/>
            <consortium name="The Broad Institute Genome Sequencing Center for Infectious Disease"/>
            <person name="Wu L."/>
            <person name="Ma J."/>
        </authorList>
    </citation>
    <scope>NUCLEOTIDE SEQUENCE [LARGE SCALE GENOMIC DNA]</scope>
    <source>
        <strain evidence="4">CGMCC 1.15180</strain>
    </source>
</reference>
<feature type="region of interest" description="Disordered" evidence="1">
    <location>
        <begin position="62"/>
        <end position="121"/>
    </location>
</feature>
<dbReference type="EMBL" id="JBHSPX010000015">
    <property type="protein sequence ID" value="MFC6067658.1"/>
    <property type="molecule type" value="Genomic_DNA"/>
</dbReference>
<feature type="transmembrane region" description="Helical" evidence="2">
    <location>
        <begin position="40"/>
        <end position="62"/>
    </location>
</feature>
<feature type="region of interest" description="Disordered" evidence="1">
    <location>
        <begin position="1"/>
        <end position="36"/>
    </location>
</feature>
<proteinExistence type="predicted"/>
<feature type="compositionally biased region" description="Gly residues" evidence="1">
    <location>
        <begin position="1"/>
        <end position="15"/>
    </location>
</feature>
<keyword evidence="2" id="KW-1133">Transmembrane helix</keyword>
<keyword evidence="4" id="KW-1185">Reference proteome</keyword>
<evidence type="ECO:0000313" key="3">
    <source>
        <dbReference type="EMBL" id="MFC6067658.1"/>
    </source>
</evidence>
<accession>A0ABW1MWQ0</accession>
<gene>
    <name evidence="3" type="ORF">ACFP4F_34630</name>
</gene>
<keyword evidence="2" id="KW-0812">Transmembrane</keyword>
<comment type="caution">
    <text evidence="3">The sequence shown here is derived from an EMBL/GenBank/DDBJ whole genome shotgun (WGS) entry which is preliminary data.</text>
</comment>
<evidence type="ECO:0000313" key="4">
    <source>
        <dbReference type="Proteomes" id="UP001596139"/>
    </source>
</evidence>
<organism evidence="3 4">
    <name type="scientific">Streptomyces ochraceiscleroticus</name>
    <dbReference type="NCBI Taxonomy" id="47761"/>
    <lineage>
        <taxon>Bacteria</taxon>
        <taxon>Bacillati</taxon>
        <taxon>Actinomycetota</taxon>
        <taxon>Actinomycetes</taxon>
        <taxon>Kitasatosporales</taxon>
        <taxon>Streptomycetaceae</taxon>
        <taxon>Streptomyces</taxon>
    </lineage>
</organism>
<dbReference type="Proteomes" id="UP001596139">
    <property type="component" value="Unassembled WGS sequence"/>
</dbReference>
<evidence type="ECO:0000256" key="2">
    <source>
        <dbReference type="SAM" id="Phobius"/>
    </source>
</evidence>
<name>A0ABW1MWQ0_9ACTN</name>
<sequence>MSFGQGGPYGPGGSGPSAPSTPDWNALAEQSEASGKRKRLLMIGGGVLATLAVAGIVATAVISSNGGSNKPSALPSPEKLPGEKAEPKPTFSDVNVPPPPDPVDYITDAKKDTAPLTTASL</sequence>